<dbReference type="Pfam" id="PF03413">
    <property type="entry name" value="PepSY"/>
    <property type="match status" value="1"/>
</dbReference>
<dbReference type="RefSeq" id="WP_216521302.1">
    <property type="nucleotide sequence ID" value="NZ_JAHLPM010000017.1"/>
</dbReference>
<comment type="caution">
    <text evidence="2">The sequence shown here is derived from an EMBL/GenBank/DDBJ whole genome shotgun (WGS) entry which is preliminary data.</text>
</comment>
<evidence type="ECO:0000313" key="3">
    <source>
        <dbReference type="Proteomes" id="UP000749471"/>
    </source>
</evidence>
<feature type="domain" description="PepSY" evidence="1">
    <location>
        <begin position="18"/>
        <end position="75"/>
    </location>
</feature>
<keyword evidence="3" id="KW-1185">Reference proteome</keyword>
<evidence type="ECO:0000259" key="1">
    <source>
        <dbReference type="Pfam" id="PF03413"/>
    </source>
</evidence>
<dbReference type="InterPro" id="IPR025711">
    <property type="entry name" value="PepSY"/>
</dbReference>
<name>A0ABS6E9I4_9FIRM</name>
<accession>A0ABS6E9I4</accession>
<protein>
    <submittedName>
        <fullName evidence="2">PepSY domain-containing protein</fullName>
    </submittedName>
</protein>
<dbReference type="EMBL" id="JAHLPM010000017">
    <property type="protein sequence ID" value="MBU5439592.1"/>
    <property type="molecule type" value="Genomic_DNA"/>
</dbReference>
<proteinExistence type="predicted"/>
<gene>
    <name evidence="2" type="ORF">KQI42_16375</name>
</gene>
<sequence length="79" mass="9204">MVDNYYNSWDNYWRIHQINGAEAIQIALRYVPGEVLKVELDTEHGILVYEITIRASTGVYEVKIDANTGEILEIEREFD</sequence>
<reference evidence="2 3" key="1">
    <citation type="submission" date="2021-06" db="EMBL/GenBank/DDBJ databases">
        <authorList>
            <person name="Sun Q."/>
            <person name="Li D."/>
        </authorList>
    </citation>
    <scope>NUCLEOTIDE SEQUENCE [LARGE SCALE GENOMIC DNA]</scope>
    <source>
        <strain evidence="2 3">MSJ-40</strain>
    </source>
</reference>
<dbReference type="Proteomes" id="UP000749471">
    <property type="component" value="Unassembled WGS sequence"/>
</dbReference>
<organism evidence="2 3">
    <name type="scientific">Tissierella simiarum</name>
    <dbReference type="NCBI Taxonomy" id="2841534"/>
    <lineage>
        <taxon>Bacteria</taxon>
        <taxon>Bacillati</taxon>
        <taxon>Bacillota</taxon>
        <taxon>Tissierellia</taxon>
        <taxon>Tissierellales</taxon>
        <taxon>Tissierellaceae</taxon>
        <taxon>Tissierella</taxon>
    </lineage>
</organism>
<evidence type="ECO:0000313" key="2">
    <source>
        <dbReference type="EMBL" id="MBU5439592.1"/>
    </source>
</evidence>